<dbReference type="EMBL" id="UYRS01000749">
    <property type="protein sequence ID" value="VDK23969.1"/>
    <property type="molecule type" value="Genomic_DNA"/>
</dbReference>
<evidence type="ECO:0000313" key="1">
    <source>
        <dbReference type="EMBL" id="VDK23969.1"/>
    </source>
</evidence>
<organism evidence="3">
    <name type="scientific">Taenia asiatica</name>
    <name type="common">Asian tapeworm</name>
    <dbReference type="NCBI Taxonomy" id="60517"/>
    <lineage>
        <taxon>Eukaryota</taxon>
        <taxon>Metazoa</taxon>
        <taxon>Spiralia</taxon>
        <taxon>Lophotrochozoa</taxon>
        <taxon>Platyhelminthes</taxon>
        <taxon>Cestoda</taxon>
        <taxon>Eucestoda</taxon>
        <taxon>Cyclophyllidea</taxon>
        <taxon>Taeniidae</taxon>
        <taxon>Taenia</taxon>
    </lineage>
</organism>
<dbReference type="Proteomes" id="UP000282613">
    <property type="component" value="Unassembled WGS sequence"/>
</dbReference>
<dbReference type="AlphaFoldDB" id="A0A0R3VWZ3"/>
<sequence>MFKIEHFYFTFVIALSWILKSDRFGGGLMLTVHLWGTTGTRWLLFPGSRQRVHLESLLLTCVIGSKPHCMLKMCPMPKYNAFCPPSPKSRHVTLLAVESHPTFRDIYPDFYCSVLSLSGVEEIDADLR</sequence>
<evidence type="ECO:0000313" key="2">
    <source>
        <dbReference type="Proteomes" id="UP000282613"/>
    </source>
</evidence>
<reference evidence="1 2" key="2">
    <citation type="submission" date="2018-11" db="EMBL/GenBank/DDBJ databases">
        <authorList>
            <consortium name="Pathogen Informatics"/>
        </authorList>
    </citation>
    <scope>NUCLEOTIDE SEQUENCE [LARGE SCALE GENOMIC DNA]</scope>
</reference>
<gene>
    <name evidence="1" type="ORF">TASK_LOCUS1938</name>
</gene>
<keyword evidence="2" id="KW-1185">Reference proteome</keyword>
<dbReference type="WBParaSite" id="TASK_0000193701-mRNA-1">
    <property type="protein sequence ID" value="TASK_0000193701-mRNA-1"/>
    <property type="gene ID" value="TASK_0000193701"/>
</dbReference>
<proteinExistence type="predicted"/>
<evidence type="ECO:0000313" key="3">
    <source>
        <dbReference type="WBParaSite" id="TASK_0000193701-mRNA-1"/>
    </source>
</evidence>
<protein>
    <submittedName>
        <fullName evidence="3">Secreted protein</fullName>
    </submittedName>
</protein>
<name>A0A0R3VWZ3_TAEAS</name>
<reference evidence="3" key="1">
    <citation type="submission" date="2017-02" db="UniProtKB">
        <authorList>
            <consortium name="WormBaseParasite"/>
        </authorList>
    </citation>
    <scope>IDENTIFICATION</scope>
</reference>
<accession>A0A0R3VWZ3</accession>